<dbReference type="PANTHER" id="PTHR24256">
    <property type="entry name" value="TRYPTASE-RELATED"/>
    <property type="match status" value="1"/>
</dbReference>
<dbReference type="SUPFAM" id="SSF50494">
    <property type="entry name" value="Trypsin-like serine proteases"/>
    <property type="match status" value="1"/>
</dbReference>
<dbReference type="PROSITE" id="PS50240">
    <property type="entry name" value="TRYPSIN_DOM"/>
    <property type="match status" value="1"/>
</dbReference>
<accession>A0A5E4N983</accession>
<dbReference type="GO" id="GO:0004252">
    <property type="term" value="F:serine-type endopeptidase activity"/>
    <property type="evidence" value="ECO:0007669"/>
    <property type="project" value="InterPro"/>
</dbReference>
<keyword evidence="1" id="KW-1015">Disulfide bond</keyword>
<comment type="similarity">
    <text evidence="2">Belongs to the peptidase S1 family. CLIP subfamily.</text>
</comment>
<dbReference type="AlphaFoldDB" id="A0A5E4N983"/>
<evidence type="ECO:0000256" key="2">
    <source>
        <dbReference type="ARBA" id="ARBA00024195"/>
    </source>
</evidence>
<evidence type="ECO:0000313" key="6">
    <source>
        <dbReference type="Proteomes" id="UP000325440"/>
    </source>
</evidence>
<organism evidence="5 6">
    <name type="scientific">Cinara cedri</name>
    <dbReference type="NCBI Taxonomy" id="506608"/>
    <lineage>
        <taxon>Eukaryota</taxon>
        <taxon>Metazoa</taxon>
        <taxon>Ecdysozoa</taxon>
        <taxon>Arthropoda</taxon>
        <taxon>Hexapoda</taxon>
        <taxon>Insecta</taxon>
        <taxon>Pterygota</taxon>
        <taxon>Neoptera</taxon>
        <taxon>Paraneoptera</taxon>
        <taxon>Hemiptera</taxon>
        <taxon>Sternorrhyncha</taxon>
        <taxon>Aphidomorpha</taxon>
        <taxon>Aphidoidea</taxon>
        <taxon>Aphididae</taxon>
        <taxon>Lachninae</taxon>
        <taxon>Cinara</taxon>
    </lineage>
</organism>
<feature type="domain" description="Peptidase S1" evidence="4">
    <location>
        <begin position="41"/>
        <end position="256"/>
    </location>
</feature>
<dbReference type="Proteomes" id="UP000325440">
    <property type="component" value="Unassembled WGS sequence"/>
</dbReference>
<dbReference type="InterPro" id="IPR051487">
    <property type="entry name" value="Ser/Thr_Proteases_Immune/Dev"/>
</dbReference>
<dbReference type="InterPro" id="IPR009003">
    <property type="entry name" value="Peptidase_S1_PA"/>
</dbReference>
<evidence type="ECO:0000313" key="5">
    <source>
        <dbReference type="EMBL" id="VVC41338.1"/>
    </source>
</evidence>
<dbReference type="SMART" id="SM00020">
    <property type="entry name" value="Tryp_SPc"/>
    <property type="match status" value="1"/>
</dbReference>
<proteinExistence type="inferred from homology"/>
<keyword evidence="6" id="KW-1185">Reference proteome</keyword>
<evidence type="ECO:0000256" key="3">
    <source>
        <dbReference type="SAM" id="SignalP"/>
    </source>
</evidence>
<dbReference type="InterPro" id="IPR001254">
    <property type="entry name" value="Trypsin_dom"/>
</dbReference>
<feature type="signal peptide" evidence="3">
    <location>
        <begin position="1"/>
        <end position="17"/>
    </location>
</feature>
<evidence type="ECO:0000259" key="4">
    <source>
        <dbReference type="PROSITE" id="PS50240"/>
    </source>
</evidence>
<reference evidence="5 6" key="1">
    <citation type="submission" date="2019-08" db="EMBL/GenBank/DDBJ databases">
        <authorList>
            <person name="Alioto T."/>
            <person name="Alioto T."/>
            <person name="Gomez Garrido J."/>
        </authorList>
    </citation>
    <scope>NUCLEOTIDE SEQUENCE [LARGE SCALE GENOMIC DNA]</scope>
</reference>
<keyword evidence="3" id="KW-0732">Signal</keyword>
<keyword evidence="5" id="KW-0378">Hydrolase</keyword>
<sequence>MKTIVSLFLILTCFTSAKNIGHDKNDESLITPEINLHYMPMPSSFYIAAMDEFPFQVAILLSDSETHFHDLICQGVLVSHNWILTTASCILQFYGQVDIKYIKVFLGTVDFRNVNFGFVRKVNFFMFHPDYNLKNNDGKDLAMWMISDGVSRHTLNTDVAYLFDASGTKNYDCKYITFSQAGYLYGAPATLSNNSNDCVKIVDDISHCVKINNTIYEELHVGASLICGGKLYALKNYYGYFTTVYDTSSWILYVIDVGLSAVRKEKKLSEKEEDISFIEYGYEDDFFDFIQMRIDWNNKNLNLSEESTREIKKEYRRKQEDNENDVPIDEWFHDSQSESDWSESNERGLRKRRFAQTGAAAEIEHLFSSWAITVSKLNIERQIDLKINIGNIVANAERDYLEEQTRLKEIEESYIASNESDMK</sequence>
<dbReference type="Gene3D" id="2.40.10.10">
    <property type="entry name" value="Trypsin-like serine proteases"/>
    <property type="match status" value="1"/>
</dbReference>
<gene>
    <name evidence="5" type="ORF">CINCED_3A006921</name>
</gene>
<keyword evidence="5" id="KW-0645">Protease</keyword>
<evidence type="ECO:0000256" key="1">
    <source>
        <dbReference type="ARBA" id="ARBA00023157"/>
    </source>
</evidence>
<feature type="chain" id="PRO_5022989759" evidence="3">
    <location>
        <begin position="18"/>
        <end position="423"/>
    </location>
</feature>
<dbReference type="InterPro" id="IPR043504">
    <property type="entry name" value="Peptidase_S1_PA_chymotrypsin"/>
</dbReference>
<protein>
    <submittedName>
        <fullName evidence="5">Peptidase S1, PA clan,Serine proteases, trypsin domain</fullName>
    </submittedName>
</protein>
<dbReference type="EMBL" id="CABPRJ010001917">
    <property type="protein sequence ID" value="VVC41338.1"/>
    <property type="molecule type" value="Genomic_DNA"/>
</dbReference>
<dbReference type="Pfam" id="PF00089">
    <property type="entry name" value="Trypsin"/>
    <property type="match status" value="1"/>
</dbReference>
<name>A0A5E4N983_9HEMI</name>
<dbReference type="GO" id="GO:0006508">
    <property type="term" value="P:proteolysis"/>
    <property type="evidence" value="ECO:0007669"/>
    <property type="project" value="UniProtKB-KW"/>
</dbReference>